<protein>
    <submittedName>
        <fullName evidence="2">Ornithine cyclodeaminase</fullName>
        <ecNumber evidence="2">4.3.1.12</ecNumber>
    </submittedName>
</protein>
<dbReference type="PANTHER" id="PTHR13812:SF19">
    <property type="entry name" value="KETIMINE REDUCTASE MU-CRYSTALLIN"/>
    <property type="match status" value="1"/>
</dbReference>
<keyword evidence="2" id="KW-0456">Lyase</keyword>
<dbReference type="InterPro" id="IPR023401">
    <property type="entry name" value="ODC_N"/>
</dbReference>
<organism evidence="2 3">
    <name type="scientific">Ancylobacter amanitiformis</name>
    <dbReference type="NCBI Taxonomy" id="217069"/>
    <lineage>
        <taxon>Bacteria</taxon>
        <taxon>Pseudomonadati</taxon>
        <taxon>Pseudomonadota</taxon>
        <taxon>Alphaproteobacteria</taxon>
        <taxon>Hyphomicrobiales</taxon>
        <taxon>Xanthobacteraceae</taxon>
        <taxon>Ancylobacter</taxon>
    </lineage>
</organism>
<dbReference type="SUPFAM" id="SSF51735">
    <property type="entry name" value="NAD(P)-binding Rossmann-fold domains"/>
    <property type="match status" value="1"/>
</dbReference>
<evidence type="ECO:0000313" key="3">
    <source>
        <dbReference type="Proteomes" id="UP001235094"/>
    </source>
</evidence>
<dbReference type="Gene3D" id="3.40.50.720">
    <property type="entry name" value="NAD(P)-binding Rossmann-like Domain"/>
    <property type="match status" value="1"/>
</dbReference>
<dbReference type="PIRSF" id="PIRSF001439">
    <property type="entry name" value="CryM"/>
    <property type="match status" value="1"/>
</dbReference>
<proteinExistence type="inferred from homology"/>
<evidence type="ECO:0000256" key="1">
    <source>
        <dbReference type="ARBA" id="ARBA00008903"/>
    </source>
</evidence>
<reference evidence="2 3" key="1">
    <citation type="submission" date="2023-07" db="EMBL/GenBank/DDBJ databases">
        <title>Genomic Encyclopedia of Type Strains, Phase IV (KMG-IV): sequencing the most valuable type-strain genomes for metagenomic binning, comparative biology and taxonomic classification.</title>
        <authorList>
            <person name="Goeker M."/>
        </authorList>
    </citation>
    <scope>NUCLEOTIDE SEQUENCE [LARGE SCALE GENOMIC DNA]</scope>
    <source>
        <strain evidence="2 3">DSM 15561</strain>
    </source>
</reference>
<gene>
    <name evidence="2" type="ORF">QOZ99_001990</name>
</gene>
<dbReference type="EMBL" id="JAUSVR010000005">
    <property type="protein sequence ID" value="MDQ0511094.1"/>
    <property type="molecule type" value="Genomic_DNA"/>
</dbReference>
<comment type="caution">
    <text evidence="2">The sequence shown here is derived from an EMBL/GenBank/DDBJ whole genome shotgun (WGS) entry which is preliminary data.</text>
</comment>
<keyword evidence="3" id="KW-1185">Reference proteome</keyword>
<accession>A0ABU0LQZ2</accession>
<name>A0ABU0LQZ2_9HYPH</name>
<dbReference type="EC" id="4.3.1.12" evidence="2"/>
<dbReference type="RefSeq" id="WP_306889806.1">
    <property type="nucleotide sequence ID" value="NZ_JAUSVR010000005.1"/>
</dbReference>
<evidence type="ECO:0000313" key="2">
    <source>
        <dbReference type="EMBL" id="MDQ0511094.1"/>
    </source>
</evidence>
<dbReference type="Gene3D" id="3.30.1780.10">
    <property type="entry name" value="ornithine cyclodeaminase, domain 1"/>
    <property type="match status" value="1"/>
</dbReference>
<dbReference type="InterPro" id="IPR003462">
    <property type="entry name" value="ODC_Mu_crystall"/>
</dbReference>
<dbReference type="PANTHER" id="PTHR13812">
    <property type="entry name" value="KETIMINE REDUCTASE MU-CRYSTALLIN"/>
    <property type="match status" value="1"/>
</dbReference>
<dbReference type="GO" id="GO:0008473">
    <property type="term" value="F:ornithine cyclodeaminase activity"/>
    <property type="evidence" value="ECO:0007669"/>
    <property type="project" value="UniProtKB-EC"/>
</dbReference>
<comment type="similarity">
    <text evidence="1">Belongs to the ornithine cyclodeaminase/mu-crystallin family.</text>
</comment>
<dbReference type="Pfam" id="PF02423">
    <property type="entry name" value="OCD_Mu_crystall"/>
    <property type="match status" value="1"/>
</dbReference>
<dbReference type="InterPro" id="IPR036291">
    <property type="entry name" value="NAD(P)-bd_dom_sf"/>
</dbReference>
<sequence length="321" mass="33887">MTDLRFVSADEIAGLLTFPALIDALDAAFRRRIVVPVRHHHAIERPNGEEGTLLLMPAWTAEGGEDDVMGTKLVTVFPGNARRGLDSVTGLFLLNSAATGLPLAVMDGRALTLWRTAAASALAARYLAREDATRLTVIGAGSLAPYLARAHASVRPIRAITIWNRTLARAEAMAQVLRAEGFEARAEADRGAAIGEADIVTSGTLSPDPLVEGRFLKPGQHVDLVGGFTPAMREADDEAIARARVYVDTRAGAGKEAGDIVVPLRTGILAPDGVQGDLFDLAAGRVAGRGGADEITLFKSVGTAIEDLAAAELVWKALRDK</sequence>
<dbReference type="NCBIfam" id="NF004793">
    <property type="entry name" value="PRK06141.1"/>
    <property type="match status" value="1"/>
</dbReference>
<dbReference type="Proteomes" id="UP001235094">
    <property type="component" value="Unassembled WGS sequence"/>
</dbReference>